<sequence length="70" mass="7247">MSDADITALDDLVQRLERAAEQLRSGDLSADAAAGLVEDCAALAGQASAELERMSRASSEVSLPGQDTLL</sequence>
<proteinExistence type="predicted"/>
<organism evidence="1">
    <name type="scientific">freshwater metagenome</name>
    <dbReference type="NCBI Taxonomy" id="449393"/>
    <lineage>
        <taxon>unclassified sequences</taxon>
        <taxon>metagenomes</taxon>
        <taxon>ecological metagenomes</taxon>
    </lineage>
</organism>
<dbReference type="EMBL" id="CAFBMX010000003">
    <property type="protein sequence ID" value="CAB4922857.1"/>
    <property type="molecule type" value="Genomic_DNA"/>
</dbReference>
<gene>
    <name evidence="1" type="ORF">UFOPK3674_00648</name>
</gene>
<accession>A0A6J7HNU2</accession>
<protein>
    <submittedName>
        <fullName evidence="1">Unannotated protein</fullName>
    </submittedName>
</protein>
<name>A0A6J7HNU2_9ZZZZ</name>
<reference evidence="1" key="1">
    <citation type="submission" date="2020-05" db="EMBL/GenBank/DDBJ databases">
        <authorList>
            <person name="Chiriac C."/>
            <person name="Salcher M."/>
            <person name="Ghai R."/>
            <person name="Kavagutti S V."/>
        </authorList>
    </citation>
    <scope>NUCLEOTIDE SEQUENCE</scope>
</reference>
<dbReference type="AlphaFoldDB" id="A0A6J7HNU2"/>
<evidence type="ECO:0000313" key="1">
    <source>
        <dbReference type="EMBL" id="CAB4922857.1"/>
    </source>
</evidence>